<dbReference type="Proteomes" id="UP001144978">
    <property type="component" value="Unassembled WGS sequence"/>
</dbReference>
<accession>A0ACC1MFI9</accession>
<evidence type="ECO:0000313" key="1">
    <source>
        <dbReference type="EMBL" id="KAJ2965700.1"/>
    </source>
</evidence>
<dbReference type="EMBL" id="JANSHE010006912">
    <property type="protein sequence ID" value="KAJ2965700.1"/>
    <property type="molecule type" value="Genomic_DNA"/>
</dbReference>
<organism evidence="1 2">
    <name type="scientific">Trametes sanguinea</name>
    <dbReference type="NCBI Taxonomy" id="158606"/>
    <lineage>
        <taxon>Eukaryota</taxon>
        <taxon>Fungi</taxon>
        <taxon>Dikarya</taxon>
        <taxon>Basidiomycota</taxon>
        <taxon>Agaricomycotina</taxon>
        <taxon>Agaricomycetes</taxon>
        <taxon>Polyporales</taxon>
        <taxon>Polyporaceae</taxon>
        <taxon>Trametes</taxon>
    </lineage>
</organism>
<sequence>MRRAGIFQGVLVAIIILFVYLVEGKQTRRARDEAQREELGQPAVLEELPAGARASPGAEKGGGGDVQVREVRDRSEERPLERVEEDDVGEGGRHPRHHDHRPTVRRPRAVYYDREPVGRPDEAVELGAVS</sequence>
<proteinExistence type="predicted"/>
<reference evidence="1" key="1">
    <citation type="submission" date="2022-08" db="EMBL/GenBank/DDBJ databases">
        <title>Genome Sequence of Pycnoporus sanguineus.</title>
        <authorList>
            <person name="Buettner E."/>
        </authorList>
    </citation>
    <scope>NUCLEOTIDE SEQUENCE</scope>
    <source>
        <strain evidence="1">CG-C14</strain>
    </source>
</reference>
<gene>
    <name evidence="1" type="ORF">NUW54_g14031</name>
</gene>
<evidence type="ECO:0000313" key="2">
    <source>
        <dbReference type="Proteomes" id="UP001144978"/>
    </source>
</evidence>
<protein>
    <submittedName>
        <fullName evidence="1">Uncharacterized protein</fullName>
    </submittedName>
</protein>
<name>A0ACC1MFI9_9APHY</name>
<keyword evidence="2" id="KW-1185">Reference proteome</keyword>
<comment type="caution">
    <text evidence="1">The sequence shown here is derived from an EMBL/GenBank/DDBJ whole genome shotgun (WGS) entry which is preliminary data.</text>
</comment>